<comment type="similarity">
    <text evidence="1">Belongs to the bacterial solute-binding protein 1 family.</text>
</comment>
<feature type="chain" id="PRO_5039329581" evidence="9">
    <location>
        <begin position="25"/>
        <end position="444"/>
    </location>
</feature>
<reference evidence="10" key="1">
    <citation type="submission" date="2020-09" db="EMBL/GenBank/DDBJ databases">
        <title>A novel bacterium of genus Paenibacillus, isolated from South China Sea.</title>
        <authorList>
            <person name="Huang H."/>
            <person name="Mo K."/>
            <person name="Hu Y."/>
        </authorList>
    </citation>
    <scope>NUCLEOTIDE SEQUENCE</scope>
    <source>
        <strain evidence="10">IB182363</strain>
    </source>
</reference>
<feature type="region of interest" description="Disordered" evidence="8">
    <location>
        <begin position="24"/>
        <end position="44"/>
    </location>
</feature>
<dbReference type="SUPFAM" id="SSF53850">
    <property type="entry name" value="Periplasmic binding protein-like II"/>
    <property type="match status" value="1"/>
</dbReference>
<dbReference type="PANTHER" id="PTHR43649">
    <property type="entry name" value="ARABINOSE-BINDING PROTEIN-RELATED"/>
    <property type="match status" value="1"/>
</dbReference>
<dbReference type="PROSITE" id="PS51257">
    <property type="entry name" value="PROKAR_LIPOPROTEIN"/>
    <property type="match status" value="1"/>
</dbReference>
<keyword evidence="11" id="KW-1185">Reference proteome</keyword>
<organism evidence="10 11">
    <name type="scientific">Paenibacillus oceani</name>
    <dbReference type="NCBI Taxonomy" id="2772510"/>
    <lineage>
        <taxon>Bacteria</taxon>
        <taxon>Bacillati</taxon>
        <taxon>Bacillota</taxon>
        <taxon>Bacilli</taxon>
        <taxon>Bacillales</taxon>
        <taxon>Paenibacillaceae</taxon>
        <taxon>Paenibacillus</taxon>
    </lineage>
</organism>
<dbReference type="PANTHER" id="PTHR43649:SF33">
    <property type="entry name" value="POLYGALACTURONAN_RHAMNOGALACTURONAN-BINDING PROTEIN YTCQ"/>
    <property type="match status" value="1"/>
</dbReference>
<keyword evidence="3" id="KW-1003">Cell membrane</keyword>
<dbReference type="GO" id="GO:0055085">
    <property type="term" value="P:transmembrane transport"/>
    <property type="evidence" value="ECO:0007669"/>
    <property type="project" value="InterPro"/>
</dbReference>
<dbReference type="Gene3D" id="3.40.190.10">
    <property type="entry name" value="Periplasmic binding protein-like II"/>
    <property type="match status" value="1"/>
</dbReference>
<feature type="signal peptide" evidence="9">
    <location>
        <begin position="1"/>
        <end position="24"/>
    </location>
</feature>
<protein>
    <submittedName>
        <fullName evidence="10">Extracellular solute-binding protein</fullName>
    </submittedName>
</protein>
<comment type="caution">
    <text evidence="10">The sequence shown here is derived from an EMBL/GenBank/DDBJ whole genome shotgun (WGS) entry which is preliminary data.</text>
</comment>
<evidence type="ECO:0000256" key="8">
    <source>
        <dbReference type="SAM" id="MobiDB-lite"/>
    </source>
</evidence>
<dbReference type="Proteomes" id="UP000639396">
    <property type="component" value="Unassembled WGS sequence"/>
</dbReference>
<evidence type="ECO:0000256" key="1">
    <source>
        <dbReference type="ARBA" id="ARBA00008520"/>
    </source>
</evidence>
<keyword evidence="6" id="KW-0564">Palmitate</keyword>
<dbReference type="InterPro" id="IPR050490">
    <property type="entry name" value="Bact_solute-bd_prot1"/>
</dbReference>
<keyword evidence="4 9" id="KW-0732">Signal</keyword>
<accession>A0A927C8F1</accession>
<dbReference type="InterPro" id="IPR006061">
    <property type="entry name" value="SBP_1_CS"/>
</dbReference>
<dbReference type="AlphaFoldDB" id="A0A927C8F1"/>
<evidence type="ECO:0000256" key="2">
    <source>
        <dbReference type="ARBA" id="ARBA00022448"/>
    </source>
</evidence>
<keyword evidence="7" id="KW-0449">Lipoprotein</keyword>
<dbReference type="EMBL" id="JACXJA010000006">
    <property type="protein sequence ID" value="MBD2861651.1"/>
    <property type="molecule type" value="Genomic_DNA"/>
</dbReference>
<name>A0A927C8F1_9BACL</name>
<dbReference type="Pfam" id="PF13416">
    <property type="entry name" value="SBP_bac_8"/>
    <property type="match status" value="1"/>
</dbReference>
<evidence type="ECO:0000256" key="9">
    <source>
        <dbReference type="SAM" id="SignalP"/>
    </source>
</evidence>
<evidence type="ECO:0000256" key="6">
    <source>
        <dbReference type="ARBA" id="ARBA00023139"/>
    </source>
</evidence>
<dbReference type="PROSITE" id="PS01037">
    <property type="entry name" value="SBP_BACTERIAL_1"/>
    <property type="match status" value="1"/>
</dbReference>
<evidence type="ECO:0000256" key="4">
    <source>
        <dbReference type="ARBA" id="ARBA00022729"/>
    </source>
</evidence>
<gene>
    <name evidence="10" type="ORF">IDH45_06545</name>
</gene>
<evidence type="ECO:0000313" key="10">
    <source>
        <dbReference type="EMBL" id="MBD2861651.1"/>
    </source>
</evidence>
<dbReference type="RefSeq" id="WP_190925832.1">
    <property type="nucleotide sequence ID" value="NZ_JACXJA010000006.1"/>
</dbReference>
<keyword evidence="2" id="KW-0813">Transport</keyword>
<proteinExistence type="inferred from homology"/>
<evidence type="ECO:0000256" key="5">
    <source>
        <dbReference type="ARBA" id="ARBA00023136"/>
    </source>
</evidence>
<dbReference type="InterPro" id="IPR006059">
    <property type="entry name" value="SBP"/>
</dbReference>
<sequence length="444" mass="49247">MKKRWMPVWLGAAIVMAAGCGTTAETGGTGQKEQAEQGSGSGLDTIDQPVTLVVFDTTGNWTKDTFAESFSGDSIMKKFPNVTLKFAPFHKTRGGLTTDEMIAAGEQIDLVVGTPGTIGISFYNQKLETDVAPLVKTTGFDLNRLNPGAVQIVKEVGNGTLHGIPFAMSHTAMMYNKDLFDKFGVPYPKDGMTWDDTYDLAKRLTRTEDGKTYYGMFVSFYHAALRNQLSLDLFDPATGKAIFDSGSWNSFYGNFSRFYDLYRLNATQVIAAQQKKMWEEDQIVAMFMPVAGDPAVKVLKNYDYVQSPVFKEKPGAGPQAYPFTLYISQTSKHKEEALKIINYMVSDDYQQMKAEDGTFVPALKNNKFLDVFGRLNPSYQGKNVKALLPSVHADSSKWNVFIGTYAKEALNSFIEIAQNTKDYNTATREAAERADKAVQTATFK</sequence>
<evidence type="ECO:0000313" key="11">
    <source>
        <dbReference type="Proteomes" id="UP000639396"/>
    </source>
</evidence>
<evidence type="ECO:0000256" key="3">
    <source>
        <dbReference type="ARBA" id="ARBA00022475"/>
    </source>
</evidence>
<keyword evidence="5" id="KW-0472">Membrane</keyword>
<evidence type="ECO:0000256" key="7">
    <source>
        <dbReference type="ARBA" id="ARBA00023288"/>
    </source>
</evidence>